<keyword evidence="2" id="KW-0221">Differentiation</keyword>
<dbReference type="GO" id="GO:0005634">
    <property type="term" value="C:nucleus"/>
    <property type="evidence" value="ECO:0007669"/>
    <property type="project" value="UniProtKB-ARBA"/>
</dbReference>
<feature type="compositionally biased region" description="Basic and acidic residues" evidence="6">
    <location>
        <begin position="101"/>
        <end position="117"/>
    </location>
</feature>
<dbReference type="GO" id="GO:0007526">
    <property type="term" value="P:larval somatic muscle development"/>
    <property type="evidence" value="ECO:0007669"/>
    <property type="project" value="UniProtKB-ARBA"/>
</dbReference>
<evidence type="ECO:0000256" key="2">
    <source>
        <dbReference type="ARBA" id="ARBA00022782"/>
    </source>
</evidence>
<dbReference type="CDD" id="cd18315">
    <property type="entry name" value="BTB_POZ_BAB-like"/>
    <property type="match status" value="1"/>
</dbReference>
<dbReference type="PANTHER" id="PTHR23110:SF111">
    <property type="entry name" value="LONGITUDINALS LACKING PROTEIN, ISOFORMS F_I_K_T"/>
    <property type="match status" value="1"/>
</dbReference>
<dbReference type="Gene3D" id="3.30.710.10">
    <property type="entry name" value="Potassium Channel Kv1.1, Chain A"/>
    <property type="match status" value="1"/>
</dbReference>
<sequence>MVALYNSQLYTDATLACDGKFYNVHRLVLSTCSDYFSAMFDRTTCKNPIIVLKDIKCEDLEALLDYMYLGEVNVRQADLASLIKAAECLRVKGLAVPDDEPPQKRGRGDTSNLRRSDGGSPPSKRKRRDEGQDGREDIRPSGGSGSSRPKTPQSHSRLSPVPPQEGVSDSKPSPASRLQGSSDDLAQSETAHQNPFVKVEMEDTGGEDLGSSGDAFNINADGYKEEPDNDAGDPGGDLSNDLPEFLQQASGSHLGAGGGTNFGTDSYPPSSSFQSGDLGWQGEGSNLNYPGHMNYSSTETSSQNAPGSLCILLRFAVHILLQNFGTKKK</sequence>
<feature type="compositionally biased region" description="Polar residues" evidence="6">
    <location>
        <begin position="148"/>
        <end position="157"/>
    </location>
</feature>
<dbReference type="GO" id="GO:0035167">
    <property type="term" value="P:larval lymph gland hemopoiesis"/>
    <property type="evidence" value="ECO:0007669"/>
    <property type="project" value="UniProtKB-ARBA"/>
</dbReference>
<evidence type="ECO:0000256" key="1">
    <source>
        <dbReference type="ARBA" id="ARBA00022473"/>
    </source>
</evidence>
<dbReference type="GO" id="GO:0048813">
    <property type="term" value="P:dendrite morphogenesis"/>
    <property type="evidence" value="ECO:0007669"/>
    <property type="project" value="UniProtKB-ARBA"/>
</dbReference>
<evidence type="ECO:0000313" key="8">
    <source>
        <dbReference type="EMBL" id="KAB7493989.1"/>
    </source>
</evidence>
<dbReference type="SMART" id="SM00225">
    <property type="entry name" value="BTB"/>
    <property type="match status" value="1"/>
</dbReference>
<evidence type="ECO:0000256" key="5">
    <source>
        <dbReference type="ARBA" id="ARBA00037382"/>
    </source>
</evidence>
<dbReference type="InterPro" id="IPR000210">
    <property type="entry name" value="BTB/POZ_dom"/>
</dbReference>
<dbReference type="InterPro" id="IPR051095">
    <property type="entry name" value="Dros_DevTransReg"/>
</dbReference>
<keyword evidence="3" id="KW-0524">Neurogenesis</keyword>
<dbReference type="OrthoDB" id="6077919at2759"/>
<dbReference type="GO" id="GO:0045476">
    <property type="term" value="P:nurse cell apoptotic process"/>
    <property type="evidence" value="ECO:0007669"/>
    <property type="project" value="UniProtKB-ARBA"/>
</dbReference>
<reference evidence="8 9" key="1">
    <citation type="journal article" date="2019" name="PLoS Biol.">
        <title>Sex chromosomes control vertical transmission of feminizing Wolbachia symbionts in an isopod.</title>
        <authorList>
            <person name="Becking T."/>
            <person name="Chebbi M.A."/>
            <person name="Giraud I."/>
            <person name="Moumen B."/>
            <person name="Laverre T."/>
            <person name="Caubet Y."/>
            <person name="Peccoud J."/>
            <person name="Gilbert C."/>
            <person name="Cordaux R."/>
        </authorList>
    </citation>
    <scope>NUCLEOTIDE SEQUENCE [LARGE SCALE GENOMIC DNA]</scope>
    <source>
        <strain evidence="8">ANa2</strain>
        <tissue evidence="8">Whole body excluding digestive tract and cuticle</tissue>
    </source>
</reference>
<dbReference type="GO" id="GO:0008406">
    <property type="term" value="P:gonad development"/>
    <property type="evidence" value="ECO:0007669"/>
    <property type="project" value="UniProtKB-ARBA"/>
</dbReference>
<feature type="domain" description="BTB" evidence="7">
    <location>
        <begin position="11"/>
        <end position="76"/>
    </location>
</feature>
<proteinExistence type="predicted"/>
<dbReference type="GO" id="GO:0007464">
    <property type="term" value="P:R3/R4 cell fate commitment"/>
    <property type="evidence" value="ECO:0007669"/>
    <property type="project" value="UniProtKB-ARBA"/>
</dbReference>
<dbReference type="EMBL" id="SEYY01024622">
    <property type="protein sequence ID" value="KAB7493989.1"/>
    <property type="molecule type" value="Genomic_DNA"/>
</dbReference>
<dbReference type="Proteomes" id="UP000326759">
    <property type="component" value="Unassembled WGS sequence"/>
</dbReference>
<dbReference type="SUPFAM" id="SSF54695">
    <property type="entry name" value="POZ domain"/>
    <property type="match status" value="1"/>
</dbReference>
<feature type="region of interest" description="Disordered" evidence="6">
    <location>
        <begin position="96"/>
        <end position="274"/>
    </location>
</feature>
<accession>A0A5N5SK49</accession>
<evidence type="ECO:0000313" key="9">
    <source>
        <dbReference type="Proteomes" id="UP000326759"/>
    </source>
</evidence>
<dbReference type="GO" id="GO:0006357">
    <property type="term" value="P:regulation of transcription by RNA polymerase II"/>
    <property type="evidence" value="ECO:0007669"/>
    <property type="project" value="TreeGrafter"/>
</dbReference>
<dbReference type="PANTHER" id="PTHR23110">
    <property type="entry name" value="BTB DOMAIN TRANSCRIPTION FACTOR"/>
    <property type="match status" value="1"/>
</dbReference>
<keyword evidence="4" id="KW-0539">Nucleus</keyword>
<dbReference type="GO" id="GO:0016199">
    <property type="term" value="P:axon midline choice point recognition"/>
    <property type="evidence" value="ECO:0007669"/>
    <property type="project" value="UniProtKB-ARBA"/>
</dbReference>
<dbReference type="InterPro" id="IPR011333">
    <property type="entry name" value="SKP1/BTB/POZ_sf"/>
</dbReference>
<name>A0A5N5SK49_9CRUS</name>
<dbReference type="GO" id="GO:0045467">
    <property type="term" value="P:R7 cell development"/>
    <property type="evidence" value="ECO:0007669"/>
    <property type="project" value="UniProtKB-ARBA"/>
</dbReference>
<evidence type="ECO:0000256" key="4">
    <source>
        <dbReference type="ARBA" id="ARBA00023242"/>
    </source>
</evidence>
<feature type="compositionally biased region" description="Basic and acidic residues" evidence="6">
    <location>
        <begin position="128"/>
        <end position="139"/>
    </location>
</feature>
<feature type="compositionally biased region" description="Polar residues" evidence="6">
    <location>
        <begin position="262"/>
        <end position="274"/>
    </location>
</feature>
<keyword evidence="1" id="KW-0217">Developmental protein</keyword>
<evidence type="ECO:0000256" key="6">
    <source>
        <dbReference type="SAM" id="MobiDB-lite"/>
    </source>
</evidence>
<comment type="caution">
    <text evidence="8">The sequence shown here is derived from an EMBL/GenBank/DDBJ whole genome shotgun (WGS) entry which is preliminary data.</text>
</comment>
<evidence type="ECO:0000256" key="3">
    <source>
        <dbReference type="ARBA" id="ARBA00022902"/>
    </source>
</evidence>
<dbReference type="PROSITE" id="PS50097">
    <property type="entry name" value="BTB"/>
    <property type="match status" value="1"/>
</dbReference>
<keyword evidence="9" id="KW-1185">Reference proteome</keyword>
<dbReference type="Pfam" id="PF00651">
    <property type="entry name" value="BTB"/>
    <property type="match status" value="1"/>
</dbReference>
<feature type="compositionally biased region" description="Polar residues" evidence="6">
    <location>
        <begin position="170"/>
        <end position="193"/>
    </location>
</feature>
<evidence type="ECO:0000259" key="7">
    <source>
        <dbReference type="PROSITE" id="PS50097"/>
    </source>
</evidence>
<organism evidence="8 9">
    <name type="scientific">Armadillidium nasatum</name>
    <dbReference type="NCBI Taxonomy" id="96803"/>
    <lineage>
        <taxon>Eukaryota</taxon>
        <taxon>Metazoa</taxon>
        <taxon>Ecdysozoa</taxon>
        <taxon>Arthropoda</taxon>
        <taxon>Crustacea</taxon>
        <taxon>Multicrustacea</taxon>
        <taxon>Malacostraca</taxon>
        <taxon>Eumalacostraca</taxon>
        <taxon>Peracarida</taxon>
        <taxon>Isopoda</taxon>
        <taxon>Oniscidea</taxon>
        <taxon>Crinocheta</taxon>
        <taxon>Armadillidiidae</taxon>
        <taxon>Armadillidium</taxon>
    </lineage>
</organism>
<protein>
    <submittedName>
        <fullName evidence="8">Kelch repeat and BTB domain-containing protein 2</fullName>
    </submittedName>
</protein>
<comment type="function">
    <text evidence="5">Putative transcription factor required for axon growth and guidance in the central and peripheral nervous systems. Repels CNS axons away from the midline by promoting the expression of the midline repellent sli and its receptor robo.</text>
</comment>
<dbReference type="AlphaFoldDB" id="A0A5N5SK49"/>
<gene>
    <name evidence="8" type="primary">KBTBD2</name>
    <name evidence="8" type="ORF">Anas_01035</name>
</gene>